<comment type="caution">
    <text evidence="2">The sequence shown here is derived from an EMBL/GenBank/DDBJ whole genome shotgun (WGS) entry which is preliminary data.</text>
</comment>
<evidence type="ECO:0000313" key="2">
    <source>
        <dbReference type="EMBL" id="MDN0076896.1"/>
    </source>
</evidence>
<keyword evidence="3" id="KW-1185">Reference proteome</keyword>
<feature type="domain" description="Anti sigma-E protein RseA N-terminal" evidence="1">
    <location>
        <begin position="2"/>
        <end position="74"/>
    </location>
</feature>
<dbReference type="Gene3D" id="1.10.10.880">
    <property type="entry name" value="Anti sigma-E protein RseA, N-terminal domain"/>
    <property type="match status" value="1"/>
</dbReference>
<dbReference type="Pfam" id="PF03872">
    <property type="entry name" value="RseA_N"/>
    <property type="match status" value="1"/>
</dbReference>
<evidence type="ECO:0000259" key="1">
    <source>
        <dbReference type="Pfam" id="PF03872"/>
    </source>
</evidence>
<evidence type="ECO:0000313" key="3">
    <source>
        <dbReference type="Proteomes" id="UP001168540"/>
    </source>
</evidence>
<dbReference type="InterPro" id="IPR036147">
    <property type="entry name" value="Anti-sigma_E_RseA_N_sf"/>
</dbReference>
<proteinExistence type="predicted"/>
<dbReference type="InterPro" id="IPR005572">
    <property type="entry name" value="Anti-sigma_E_RseA_N"/>
</dbReference>
<protein>
    <submittedName>
        <fullName evidence="2">Sigma-E factor negative regulatory protein</fullName>
    </submittedName>
</protein>
<dbReference type="SUPFAM" id="SSF89069">
    <property type="entry name" value="N-terminal, cytoplasmic domain of anti-sigmaE factor RseA"/>
    <property type="match status" value="1"/>
</dbReference>
<organism evidence="2 3">
    <name type="scientific">Crenobacter oryzisoli</name>
    <dbReference type="NCBI Taxonomy" id="3056844"/>
    <lineage>
        <taxon>Bacteria</taxon>
        <taxon>Pseudomonadati</taxon>
        <taxon>Pseudomonadota</taxon>
        <taxon>Betaproteobacteria</taxon>
        <taxon>Neisseriales</taxon>
        <taxon>Neisseriaceae</taxon>
        <taxon>Crenobacter</taxon>
    </lineage>
</organism>
<dbReference type="RefSeq" id="WP_289831532.1">
    <property type="nucleotide sequence ID" value="NZ_JAUEDK010000046.1"/>
</dbReference>
<dbReference type="Proteomes" id="UP001168540">
    <property type="component" value="Unassembled WGS sequence"/>
</dbReference>
<sequence length="158" mass="16982">MKESVSALMDGELDGHEAAKVVTALGSDESLKELWDSYHMIGDAMRANTILSVNVRQQVAERLTDEPTVLAPRRWFGQARARQLGAAALAASVTFAAVVAWQQLGSAGAPHAELVAANTPVDVQRVQPGRDDPYLMAHQEMYSDPNVMRVALGSGGRN</sequence>
<dbReference type="InterPro" id="IPR052383">
    <property type="entry name" value="Anti-sigma-E_RseA-like"/>
</dbReference>
<reference evidence="2" key="1">
    <citation type="submission" date="2023-06" db="EMBL/GenBank/DDBJ databases">
        <authorList>
            <person name="Zhang S."/>
        </authorList>
    </citation>
    <scope>NUCLEOTIDE SEQUENCE</scope>
    <source>
        <strain evidence="2">SG2303</strain>
    </source>
</reference>
<dbReference type="PANTHER" id="PTHR38104:SF1">
    <property type="entry name" value="ANTI-SIGMA-E FACTOR RSEA"/>
    <property type="match status" value="1"/>
</dbReference>
<dbReference type="CDD" id="cd16328">
    <property type="entry name" value="RseA_N"/>
    <property type="match status" value="1"/>
</dbReference>
<dbReference type="PANTHER" id="PTHR38104">
    <property type="match status" value="1"/>
</dbReference>
<gene>
    <name evidence="2" type="ORF">QU481_18790</name>
</gene>
<dbReference type="EMBL" id="JAUEDK010000046">
    <property type="protein sequence ID" value="MDN0076896.1"/>
    <property type="molecule type" value="Genomic_DNA"/>
</dbReference>
<accession>A0ABT7XSY0</accession>
<name>A0ABT7XSY0_9NEIS</name>